<gene>
    <name evidence="1" type="ORF">GCM10010468_00310</name>
</gene>
<sequence length="129" mass="13977">MAFGRRTSPEVAEQLAADEKLAATYQDRLAEVDAADGALRRAQADGATAAEQRTLAGDLELKMRTAIGVAEAAERVAMGSKTYGVSRASEIARRKARAKAAVRPYSEELDRLRTAREAHKLSYRALSRA</sequence>
<evidence type="ECO:0000313" key="2">
    <source>
        <dbReference type="Proteomes" id="UP001501237"/>
    </source>
</evidence>
<keyword evidence="2" id="KW-1185">Reference proteome</keyword>
<dbReference type="RefSeq" id="WP_344821017.1">
    <property type="nucleotide sequence ID" value="NZ_BAAAUV010000001.1"/>
</dbReference>
<name>A0ABP6PV78_9ACTN</name>
<evidence type="ECO:0008006" key="3">
    <source>
        <dbReference type="Google" id="ProtNLM"/>
    </source>
</evidence>
<comment type="caution">
    <text evidence="1">The sequence shown here is derived from an EMBL/GenBank/DDBJ whole genome shotgun (WGS) entry which is preliminary data.</text>
</comment>
<proteinExistence type="predicted"/>
<evidence type="ECO:0000313" key="1">
    <source>
        <dbReference type="EMBL" id="GAA3191798.1"/>
    </source>
</evidence>
<organism evidence="1 2">
    <name type="scientific">Actinocorallia longicatena</name>
    <dbReference type="NCBI Taxonomy" id="111803"/>
    <lineage>
        <taxon>Bacteria</taxon>
        <taxon>Bacillati</taxon>
        <taxon>Actinomycetota</taxon>
        <taxon>Actinomycetes</taxon>
        <taxon>Streptosporangiales</taxon>
        <taxon>Thermomonosporaceae</taxon>
        <taxon>Actinocorallia</taxon>
    </lineage>
</organism>
<reference evidence="2" key="1">
    <citation type="journal article" date="2019" name="Int. J. Syst. Evol. Microbiol.">
        <title>The Global Catalogue of Microorganisms (GCM) 10K type strain sequencing project: providing services to taxonomists for standard genome sequencing and annotation.</title>
        <authorList>
            <consortium name="The Broad Institute Genomics Platform"/>
            <consortium name="The Broad Institute Genome Sequencing Center for Infectious Disease"/>
            <person name="Wu L."/>
            <person name="Ma J."/>
        </authorList>
    </citation>
    <scope>NUCLEOTIDE SEQUENCE [LARGE SCALE GENOMIC DNA]</scope>
    <source>
        <strain evidence="2">JCM 9377</strain>
    </source>
</reference>
<protein>
    <recommendedName>
        <fullName evidence="3">Plectin</fullName>
    </recommendedName>
</protein>
<dbReference type="EMBL" id="BAAAUV010000001">
    <property type="protein sequence ID" value="GAA3191798.1"/>
    <property type="molecule type" value="Genomic_DNA"/>
</dbReference>
<accession>A0ABP6PV78</accession>
<dbReference type="Proteomes" id="UP001501237">
    <property type="component" value="Unassembled WGS sequence"/>
</dbReference>